<dbReference type="SUPFAM" id="SSF49447">
    <property type="entry name" value="Second domain of Mu2 adaptin subunit (ap50) of ap2 adaptor"/>
    <property type="match status" value="1"/>
</dbReference>
<comment type="caution">
    <text evidence="3">The sequence shown here is derived from an EMBL/GenBank/DDBJ whole genome shotgun (WGS) entry which is preliminary data.</text>
</comment>
<feature type="region of interest" description="Disordered" evidence="1">
    <location>
        <begin position="369"/>
        <end position="488"/>
    </location>
</feature>
<evidence type="ECO:0000313" key="3">
    <source>
        <dbReference type="EMBL" id="CAB9502393.1"/>
    </source>
</evidence>
<name>A0A9N8HA36_9STRA</name>
<organism evidence="3 4">
    <name type="scientific">Seminavis robusta</name>
    <dbReference type="NCBI Taxonomy" id="568900"/>
    <lineage>
        <taxon>Eukaryota</taxon>
        <taxon>Sar</taxon>
        <taxon>Stramenopiles</taxon>
        <taxon>Ochrophyta</taxon>
        <taxon>Bacillariophyta</taxon>
        <taxon>Bacillariophyceae</taxon>
        <taxon>Bacillariophycidae</taxon>
        <taxon>Naviculales</taxon>
        <taxon>Naviculaceae</taxon>
        <taxon>Seminavis</taxon>
    </lineage>
</organism>
<protein>
    <recommendedName>
        <fullName evidence="2">MHD domain-containing protein</fullName>
    </recommendedName>
</protein>
<dbReference type="InterPro" id="IPR028565">
    <property type="entry name" value="MHD"/>
</dbReference>
<dbReference type="PANTHER" id="PTHR37769">
    <property type="entry name" value="OS08G0243900 PROTEIN"/>
    <property type="match status" value="1"/>
</dbReference>
<dbReference type="CDD" id="cd09257">
    <property type="entry name" value="AP_muniscins_like_MHD"/>
    <property type="match status" value="1"/>
</dbReference>
<evidence type="ECO:0000313" key="4">
    <source>
        <dbReference type="Proteomes" id="UP001153069"/>
    </source>
</evidence>
<dbReference type="Pfam" id="PF10291">
    <property type="entry name" value="muHD"/>
    <property type="match status" value="1"/>
</dbReference>
<keyword evidence="4" id="KW-1185">Reference proteome</keyword>
<feature type="region of interest" description="Disordered" evidence="1">
    <location>
        <begin position="322"/>
        <end position="349"/>
    </location>
</feature>
<dbReference type="EMBL" id="CAICTM010000134">
    <property type="protein sequence ID" value="CAB9502393.1"/>
    <property type="molecule type" value="Genomic_DNA"/>
</dbReference>
<gene>
    <name evidence="3" type="ORF">SEMRO_135_G063770.1</name>
</gene>
<dbReference type="Gene3D" id="2.60.40.1170">
    <property type="entry name" value="Mu homology domain, subdomain B"/>
    <property type="match status" value="2"/>
</dbReference>
<dbReference type="AlphaFoldDB" id="A0A9N8HA36"/>
<dbReference type="PROSITE" id="PS51072">
    <property type="entry name" value="MHD"/>
    <property type="match status" value="1"/>
</dbReference>
<sequence>MQLLYSNPLPSPEFVSLSLVLRPDPEEPSGGGMGEPLMLASPLSTINYVVAMSALKELHKYLGSLAGLTLLEGKQISIHDRIVAELMQDDENLVMNDTNSNSNQNKLQVFRPLSAHGMGLHYRLLRDDKVKTDFASLVLASSRSSAKGADDSSETRKIEKQLLGVLVTVGLSGIPYAHCSSSLQYGLSQRVNDCVGVLSKRISAVDVAAAKTILSTLLATEDEVRKTNNVANAAIVTAIPESGEETFLGSAAKKGNAFKNVFSMSRGGSGGGTIHVGVRPTSNDLSRILIERLTVLSVADSDSLLRPFETSGQQRKANLDLTGNKSRFRKRKTDSSTNADLDNFDYRGPVRDKRLDNRLLLRQQNLAAAGPMQPAAFTPQSSSSPSVPRNPQSTTAKQMRPHHSDVRGTRRNRNVPTLSAPRGDVSSSRRSSNATLRSDDADDDGRSRRSGKSHGSTRKGTADSLNSNSNWVGAEEDISESRSMNSNSNLPRIQVNIALNEDLTCSYKFSKMTSCSVEGVIQVQVKSNARSLVPFQLVVRDPSGHIQTLQENKKFAEDSSPSDRGDKSFTIGVPKADNYFPLIRYKCSNELRPVPIRVQTRVKVDGGYCRVALQISSNPHNEGSLTDLTIIMGVANDIRGGSLVTQPAGGVWNASKRSVIWCVSELGDGEKFQLQARFEVDESAAAKDEQEVPKFPVLVRCQCMYAQLSDVEVAVQDIPELQPAEVAMKVARRFRLSHQERS</sequence>
<dbReference type="InterPro" id="IPR018808">
    <property type="entry name" value="Muniscin_C"/>
</dbReference>
<feature type="domain" description="MHD" evidence="2">
    <location>
        <begin position="490"/>
        <end position="742"/>
    </location>
</feature>
<proteinExistence type="predicted"/>
<dbReference type="InterPro" id="IPR036168">
    <property type="entry name" value="AP2_Mu_C_sf"/>
</dbReference>
<feature type="compositionally biased region" description="Polar residues" evidence="1">
    <location>
        <begin position="425"/>
        <end position="436"/>
    </location>
</feature>
<dbReference type="OrthoDB" id="43280at2759"/>
<feature type="compositionally biased region" description="Basic residues" evidence="1">
    <location>
        <begin position="448"/>
        <end position="457"/>
    </location>
</feature>
<dbReference type="PANTHER" id="PTHR37769:SF1">
    <property type="entry name" value="OS08G0243900 PROTEIN"/>
    <property type="match status" value="1"/>
</dbReference>
<evidence type="ECO:0000256" key="1">
    <source>
        <dbReference type="SAM" id="MobiDB-lite"/>
    </source>
</evidence>
<dbReference type="Proteomes" id="UP001153069">
    <property type="component" value="Unassembled WGS sequence"/>
</dbReference>
<reference evidence="3" key="1">
    <citation type="submission" date="2020-06" db="EMBL/GenBank/DDBJ databases">
        <authorList>
            <consortium name="Plant Systems Biology data submission"/>
        </authorList>
    </citation>
    <scope>NUCLEOTIDE SEQUENCE</scope>
    <source>
        <strain evidence="3">D6</strain>
    </source>
</reference>
<feature type="compositionally biased region" description="Polar residues" evidence="1">
    <location>
        <begin position="378"/>
        <end position="397"/>
    </location>
</feature>
<accession>A0A9N8HA36</accession>
<evidence type="ECO:0000259" key="2">
    <source>
        <dbReference type="PROSITE" id="PS51072"/>
    </source>
</evidence>